<dbReference type="Gene3D" id="3.20.20.80">
    <property type="entry name" value="Glycosidases"/>
    <property type="match status" value="1"/>
</dbReference>
<protein>
    <recommendedName>
        <fullName evidence="3">beta-N-acetylhexosaminidase</fullName>
        <ecNumber evidence="3">3.2.1.52</ecNumber>
    </recommendedName>
</protein>
<evidence type="ECO:0000256" key="1">
    <source>
        <dbReference type="ARBA" id="ARBA00001231"/>
    </source>
</evidence>
<dbReference type="EC" id="3.2.1.52" evidence="3"/>
<dbReference type="GO" id="GO:0004563">
    <property type="term" value="F:beta-N-acetylhexosaminidase activity"/>
    <property type="evidence" value="ECO:0007669"/>
    <property type="project" value="UniProtKB-EC"/>
</dbReference>
<evidence type="ECO:0000256" key="3">
    <source>
        <dbReference type="ARBA" id="ARBA00012663"/>
    </source>
</evidence>
<dbReference type="PANTHER" id="PTHR22600">
    <property type="entry name" value="BETA-HEXOSAMINIDASE"/>
    <property type="match status" value="1"/>
</dbReference>
<dbReference type="GO" id="GO:0030203">
    <property type="term" value="P:glycosaminoglycan metabolic process"/>
    <property type="evidence" value="ECO:0007669"/>
    <property type="project" value="TreeGrafter"/>
</dbReference>
<evidence type="ECO:0000313" key="7">
    <source>
        <dbReference type="Proteomes" id="UP001209878"/>
    </source>
</evidence>
<evidence type="ECO:0000259" key="5">
    <source>
        <dbReference type="Pfam" id="PF00728"/>
    </source>
</evidence>
<dbReference type="SUPFAM" id="SSF51445">
    <property type="entry name" value="(Trans)glycosidases"/>
    <property type="match status" value="1"/>
</dbReference>
<evidence type="ECO:0000256" key="2">
    <source>
        <dbReference type="ARBA" id="ARBA00006285"/>
    </source>
</evidence>
<keyword evidence="7" id="KW-1185">Reference proteome</keyword>
<organism evidence="6 7">
    <name type="scientific">Ridgeia piscesae</name>
    <name type="common">Tubeworm</name>
    <dbReference type="NCBI Taxonomy" id="27915"/>
    <lineage>
        <taxon>Eukaryota</taxon>
        <taxon>Metazoa</taxon>
        <taxon>Spiralia</taxon>
        <taxon>Lophotrochozoa</taxon>
        <taxon>Annelida</taxon>
        <taxon>Polychaeta</taxon>
        <taxon>Sedentaria</taxon>
        <taxon>Canalipalpata</taxon>
        <taxon>Sabellida</taxon>
        <taxon>Siboglinidae</taxon>
        <taxon>Ridgeia</taxon>
    </lineage>
</organism>
<dbReference type="GO" id="GO:0005975">
    <property type="term" value="P:carbohydrate metabolic process"/>
    <property type="evidence" value="ECO:0007669"/>
    <property type="project" value="InterPro"/>
</dbReference>
<dbReference type="PANTHER" id="PTHR22600:SF57">
    <property type="entry name" value="BETA-N-ACETYLHEXOSAMINIDASE"/>
    <property type="match status" value="1"/>
</dbReference>
<evidence type="ECO:0000313" key="6">
    <source>
        <dbReference type="EMBL" id="KAK2175990.1"/>
    </source>
</evidence>
<proteinExistence type="inferred from homology"/>
<comment type="catalytic activity">
    <reaction evidence="1">
        <text>Hydrolysis of terminal non-reducing N-acetyl-D-hexosamine residues in N-acetyl-beta-D-hexosaminides.</text>
        <dbReference type="EC" id="3.2.1.52"/>
    </reaction>
</comment>
<dbReference type="AlphaFoldDB" id="A0AAD9NN00"/>
<reference evidence="6" key="1">
    <citation type="journal article" date="2023" name="Mol. Biol. Evol.">
        <title>Third-Generation Sequencing Reveals the Adaptive Role of the Epigenome in Three Deep-Sea Polychaetes.</title>
        <authorList>
            <person name="Perez M."/>
            <person name="Aroh O."/>
            <person name="Sun Y."/>
            <person name="Lan Y."/>
            <person name="Juniper S.K."/>
            <person name="Young C.R."/>
            <person name="Angers B."/>
            <person name="Qian P.Y."/>
        </authorList>
    </citation>
    <scope>NUCLEOTIDE SEQUENCE</scope>
    <source>
        <strain evidence="6">R07B-5</strain>
    </source>
</reference>
<dbReference type="GO" id="GO:0016020">
    <property type="term" value="C:membrane"/>
    <property type="evidence" value="ECO:0007669"/>
    <property type="project" value="TreeGrafter"/>
</dbReference>
<keyword evidence="4" id="KW-0378">Hydrolase</keyword>
<name>A0AAD9NN00_RIDPI</name>
<dbReference type="InterPro" id="IPR015883">
    <property type="entry name" value="Glyco_hydro_20_cat"/>
</dbReference>
<dbReference type="InterPro" id="IPR017853">
    <property type="entry name" value="GH"/>
</dbReference>
<sequence>MSSGSRYEYRGFMMDVSRNFFPKKDILGLLDSMAMYKLNKLHLHLTDDQGWRVEIPGLPELTQIGSKRGHDLKELSSLLVTLGSGPFTNSSGSGYYTVDEYKQILKYAKARHIEVIPEIDMPGHSHAAIMSMEARHRDKGDDEYTLIDREDKSRYLSVQQFRMNSLNPCIESTYHFIDHVVKELVAMHKVSPSLVCWQDFI</sequence>
<gene>
    <name evidence="6" type="ORF">NP493_692g07034</name>
</gene>
<accession>A0AAD9NN00</accession>
<dbReference type="InterPro" id="IPR025705">
    <property type="entry name" value="Beta_hexosaminidase_sua/sub"/>
</dbReference>
<dbReference type="PRINTS" id="PR00738">
    <property type="entry name" value="GLHYDRLASE20"/>
</dbReference>
<dbReference type="Proteomes" id="UP001209878">
    <property type="component" value="Unassembled WGS sequence"/>
</dbReference>
<comment type="similarity">
    <text evidence="2">Belongs to the glycosyl hydrolase 20 family.</text>
</comment>
<feature type="domain" description="Glycoside hydrolase family 20 catalytic" evidence="5">
    <location>
        <begin position="7"/>
        <end position="189"/>
    </location>
</feature>
<dbReference type="Pfam" id="PF00728">
    <property type="entry name" value="Glyco_hydro_20"/>
    <property type="match status" value="1"/>
</dbReference>
<dbReference type="EMBL" id="JAODUO010000693">
    <property type="protein sequence ID" value="KAK2175990.1"/>
    <property type="molecule type" value="Genomic_DNA"/>
</dbReference>
<evidence type="ECO:0000256" key="4">
    <source>
        <dbReference type="ARBA" id="ARBA00022801"/>
    </source>
</evidence>
<comment type="caution">
    <text evidence="6">The sequence shown here is derived from an EMBL/GenBank/DDBJ whole genome shotgun (WGS) entry which is preliminary data.</text>
</comment>